<reference evidence="6 7" key="1">
    <citation type="submission" date="2020-03" db="EMBL/GenBank/DDBJ databases">
        <title>Sequencing the genomes of 1000 actinobacteria strains.</title>
        <authorList>
            <person name="Klenk H.-P."/>
        </authorList>
    </citation>
    <scope>NUCLEOTIDE SEQUENCE [LARGE SCALE GENOMIC DNA]</scope>
    <source>
        <strain evidence="6 7">DSM 44556</strain>
    </source>
</reference>
<evidence type="ECO:0000256" key="4">
    <source>
        <dbReference type="PROSITE-ProRule" id="PRU00335"/>
    </source>
</evidence>
<keyword evidence="3" id="KW-0804">Transcription</keyword>
<keyword evidence="7" id="KW-1185">Reference proteome</keyword>
<keyword evidence="1" id="KW-0805">Transcription regulation</keyword>
<evidence type="ECO:0000259" key="5">
    <source>
        <dbReference type="PROSITE" id="PS50977"/>
    </source>
</evidence>
<sequence>MTTDNQRGRPGRRALLDVEQVITAALAVLDADGLEAVTFRRVSADLGVSHMTLYGYFDSKEALLEALVAHTIAVPSIRTTEKAPWDEVLFKAIEDLRQTLVTRPGIAEVLITQELKGSWVAEVRESLLNILRSGGYNEHQAIDGISIIFNYLLGAVMIQTKRGQGGSPESFERGLWYLINGIKTDQA</sequence>
<dbReference type="GO" id="GO:0003700">
    <property type="term" value="F:DNA-binding transcription factor activity"/>
    <property type="evidence" value="ECO:0007669"/>
    <property type="project" value="TreeGrafter"/>
</dbReference>
<organism evidence="6 7">
    <name type="scientific">Mycolicibacterium fluoranthenivorans</name>
    <dbReference type="NCBI Taxonomy" id="258505"/>
    <lineage>
        <taxon>Bacteria</taxon>
        <taxon>Bacillati</taxon>
        <taxon>Actinomycetota</taxon>
        <taxon>Actinomycetes</taxon>
        <taxon>Mycobacteriales</taxon>
        <taxon>Mycobacteriaceae</taxon>
        <taxon>Mycolicibacterium</taxon>
    </lineage>
</organism>
<proteinExistence type="predicted"/>
<protein>
    <submittedName>
        <fullName evidence="6">AcrR family transcriptional regulator</fullName>
    </submittedName>
</protein>
<dbReference type="RefSeq" id="WP_167157087.1">
    <property type="nucleotide sequence ID" value="NZ_JAANOW010000001.1"/>
</dbReference>
<evidence type="ECO:0000313" key="6">
    <source>
        <dbReference type="EMBL" id="NIH94530.1"/>
    </source>
</evidence>
<dbReference type="SUPFAM" id="SSF46689">
    <property type="entry name" value="Homeodomain-like"/>
    <property type="match status" value="1"/>
</dbReference>
<feature type="DNA-binding region" description="H-T-H motif" evidence="4">
    <location>
        <begin position="38"/>
        <end position="57"/>
    </location>
</feature>
<name>A0A7X5TXF0_9MYCO</name>
<dbReference type="GO" id="GO:0045892">
    <property type="term" value="P:negative regulation of DNA-templated transcription"/>
    <property type="evidence" value="ECO:0007669"/>
    <property type="project" value="InterPro"/>
</dbReference>
<dbReference type="PANTHER" id="PTHR30055">
    <property type="entry name" value="HTH-TYPE TRANSCRIPTIONAL REGULATOR RUTR"/>
    <property type="match status" value="1"/>
</dbReference>
<feature type="domain" description="HTH tetR-type" evidence="5">
    <location>
        <begin position="15"/>
        <end position="75"/>
    </location>
</feature>
<evidence type="ECO:0000256" key="2">
    <source>
        <dbReference type="ARBA" id="ARBA00023125"/>
    </source>
</evidence>
<dbReference type="InterPro" id="IPR004111">
    <property type="entry name" value="Repressor_TetR_C"/>
</dbReference>
<comment type="caution">
    <text evidence="6">The sequence shown here is derived from an EMBL/GenBank/DDBJ whole genome shotgun (WGS) entry which is preliminary data.</text>
</comment>
<dbReference type="InterPro" id="IPR001647">
    <property type="entry name" value="HTH_TetR"/>
</dbReference>
<evidence type="ECO:0000256" key="3">
    <source>
        <dbReference type="ARBA" id="ARBA00023163"/>
    </source>
</evidence>
<dbReference type="InterPro" id="IPR036271">
    <property type="entry name" value="Tet_transcr_reg_TetR-rel_C_sf"/>
</dbReference>
<dbReference type="EMBL" id="JAANOW010000001">
    <property type="protein sequence ID" value="NIH94530.1"/>
    <property type="molecule type" value="Genomic_DNA"/>
</dbReference>
<dbReference type="PANTHER" id="PTHR30055:SF151">
    <property type="entry name" value="TRANSCRIPTIONAL REGULATORY PROTEIN"/>
    <property type="match status" value="1"/>
</dbReference>
<evidence type="ECO:0000256" key="1">
    <source>
        <dbReference type="ARBA" id="ARBA00023015"/>
    </source>
</evidence>
<dbReference type="Gene3D" id="1.10.357.10">
    <property type="entry name" value="Tetracycline Repressor, domain 2"/>
    <property type="match status" value="1"/>
</dbReference>
<gene>
    <name evidence="6" type="ORF">FHU31_001486</name>
</gene>
<dbReference type="PRINTS" id="PR00455">
    <property type="entry name" value="HTHTETR"/>
</dbReference>
<accession>A0A7X5TXF0</accession>
<evidence type="ECO:0000313" key="7">
    <source>
        <dbReference type="Proteomes" id="UP000547444"/>
    </source>
</evidence>
<dbReference type="Pfam" id="PF02909">
    <property type="entry name" value="TetR_C_1"/>
    <property type="match status" value="1"/>
</dbReference>
<dbReference type="SUPFAM" id="SSF48498">
    <property type="entry name" value="Tetracyclin repressor-like, C-terminal domain"/>
    <property type="match status" value="1"/>
</dbReference>
<dbReference type="InterPro" id="IPR050109">
    <property type="entry name" value="HTH-type_TetR-like_transc_reg"/>
</dbReference>
<dbReference type="AlphaFoldDB" id="A0A7X5TXF0"/>
<dbReference type="GO" id="GO:0000976">
    <property type="term" value="F:transcription cis-regulatory region binding"/>
    <property type="evidence" value="ECO:0007669"/>
    <property type="project" value="TreeGrafter"/>
</dbReference>
<dbReference type="InterPro" id="IPR009057">
    <property type="entry name" value="Homeodomain-like_sf"/>
</dbReference>
<dbReference type="Pfam" id="PF00440">
    <property type="entry name" value="TetR_N"/>
    <property type="match status" value="1"/>
</dbReference>
<dbReference type="Proteomes" id="UP000547444">
    <property type="component" value="Unassembled WGS sequence"/>
</dbReference>
<dbReference type="PROSITE" id="PS50977">
    <property type="entry name" value="HTH_TETR_2"/>
    <property type="match status" value="1"/>
</dbReference>
<keyword evidence="2 4" id="KW-0238">DNA-binding</keyword>